<dbReference type="EMBL" id="KQ085893">
    <property type="protein sequence ID" value="KLO18636.1"/>
    <property type="molecule type" value="Genomic_DNA"/>
</dbReference>
<evidence type="ECO:0000256" key="1">
    <source>
        <dbReference type="SAM" id="SignalP"/>
    </source>
</evidence>
<dbReference type="AlphaFoldDB" id="A0A0H2SNJ5"/>
<dbReference type="Proteomes" id="UP000053477">
    <property type="component" value="Unassembled WGS sequence"/>
</dbReference>
<keyword evidence="1" id="KW-0732">Signal</keyword>
<name>A0A0H2SNJ5_9AGAM</name>
<protein>
    <recommendedName>
        <fullName evidence="4">Hydrophobin</fullName>
    </recommendedName>
</protein>
<gene>
    <name evidence="2" type="ORF">SCHPADRAFT_117638</name>
</gene>
<evidence type="ECO:0000313" key="2">
    <source>
        <dbReference type="EMBL" id="KLO18636.1"/>
    </source>
</evidence>
<sequence length="120" mass="13061">MKSLRVLGVAFSSVLVHNCVILLTGAAVSPANAQATFPALNCLSTVLCCSEVAPVRTHSFLLERRTKSRFIQFKQNVCPLSSFLVGENLALPDLQTSVGVNCVPSVRFILFFERGFPFLS</sequence>
<feature type="chain" id="PRO_5005202553" description="Hydrophobin" evidence="1">
    <location>
        <begin position="34"/>
        <end position="120"/>
    </location>
</feature>
<evidence type="ECO:0008006" key="4">
    <source>
        <dbReference type="Google" id="ProtNLM"/>
    </source>
</evidence>
<accession>A0A0H2SNJ5</accession>
<evidence type="ECO:0000313" key="3">
    <source>
        <dbReference type="Proteomes" id="UP000053477"/>
    </source>
</evidence>
<reference evidence="2 3" key="1">
    <citation type="submission" date="2015-04" db="EMBL/GenBank/DDBJ databases">
        <title>Complete genome sequence of Schizopora paradoxa KUC8140, a cosmopolitan wood degrader in East Asia.</title>
        <authorList>
            <consortium name="DOE Joint Genome Institute"/>
            <person name="Min B."/>
            <person name="Park H."/>
            <person name="Jang Y."/>
            <person name="Kim J.-J."/>
            <person name="Kim K.H."/>
            <person name="Pangilinan J."/>
            <person name="Lipzen A."/>
            <person name="Riley R."/>
            <person name="Grigoriev I.V."/>
            <person name="Spatafora J.W."/>
            <person name="Choi I.-G."/>
        </authorList>
    </citation>
    <scope>NUCLEOTIDE SEQUENCE [LARGE SCALE GENOMIC DNA]</scope>
    <source>
        <strain evidence="2 3">KUC8140</strain>
    </source>
</reference>
<feature type="signal peptide" evidence="1">
    <location>
        <begin position="1"/>
        <end position="33"/>
    </location>
</feature>
<keyword evidence="3" id="KW-1185">Reference proteome</keyword>
<proteinExistence type="predicted"/>
<dbReference type="InParanoid" id="A0A0H2SNJ5"/>
<organism evidence="2 3">
    <name type="scientific">Schizopora paradoxa</name>
    <dbReference type="NCBI Taxonomy" id="27342"/>
    <lineage>
        <taxon>Eukaryota</taxon>
        <taxon>Fungi</taxon>
        <taxon>Dikarya</taxon>
        <taxon>Basidiomycota</taxon>
        <taxon>Agaricomycotina</taxon>
        <taxon>Agaricomycetes</taxon>
        <taxon>Hymenochaetales</taxon>
        <taxon>Schizoporaceae</taxon>
        <taxon>Schizopora</taxon>
    </lineage>
</organism>